<sequence length="42" mass="5035">MTKTAWVGRLRYMFWCSKCVVLGSGRHREMPWTRISSMRSEI</sequence>
<dbReference type="Proteomes" id="UP000254764">
    <property type="component" value="Unassembled WGS sequence"/>
</dbReference>
<organism evidence="1 2">
    <name type="scientific">Ciceribacter selenitireducens ATCC BAA-1503</name>
    <dbReference type="NCBI Taxonomy" id="1336235"/>
    <lineage>
        <taxon>Bacteria</taxon>
        <taxon>Pseudomonadati</taxon>
        <taxon>Pseudomonadota</taxon>
        <taxon>Alphaproteobacteria</taxon>
        <taxon>Hyphomicrobiales</taxon>
        <taxon>Rhizobiaceae</taxon>
        <taxon>Ciceribacter</taxon>
    </lineage>
</organism>
<accession>A0A376AHX9</accession>
<name>A0A376AHX9_9HYPH</name>
<keyword evidence="2" id="KW-1185">Reference proteome</keyword>
<evidence type="ECO:0000313" key="1">
    <source>
        <dbReference type="EMBL" id="SSC67409.1"/>
    </source>
</evidence>
<dbReference type="EMBL" id="UEYP01000004">
    <property type="protein sequence ID" value="SSC67409.1"/>
    <property type="molecule type" value="Genomic_DNA"/>
</dbReference>
<evidence type="ECO:0000313" key="2">
    <source>
        <dbReference type="Proteomes" id="UP000254764"/>
    </source>
</evidence>
<proteinExistence type="predicted"/>
<protein>
    <submittedName>
        <fullName evidence="1">Uncharacterized protein</fullName>
    </submittedName>
</protein>
<dbReference type="AlphaFoldDB" id="A0A376AHX9"/>
<gene>
    <name evidence="1" type="ORF">RHIZ70_3117</name>
</gene>
<reference evidence="2" key="1">
    <citation type="submission" date="2018-07" db="EMBL/GenBank/DDBJ databases">
        <authorList>
            <person name="Peiro R."/>
            <person name="Begona"/>
            <person name="Cbmso G."/>
            <person name="Lopez M."/>
            <person name="Gonzalez S."/>
        </authorList>
    </citation>
    <scope>NUCLEOTIDE SEQUENCE [LARGE SCALE GENOMIC DNA]</scope>
</reference>